<reference evidence="2 3" key="2">
    <citation type="journal article" date="2016" name="Genome Announc.">
        <title>Genome Sequence of a Gram-Positive Diazotroph, Paenibacillus durus Type Strain ATCC 35681.</title>
        <authorList>
            <person name="Halim M.A."/>
            <person name="Rahman A.Y."/>
            <person name="Sim K.S."/>
            <person name="Yam H.C."/>
            <person name="Rahim A.A."/>
            <person name="Ghazali A.H."/>
            <person name="Najimudin N."/>
        </authorList>
    </citation>
    <scope>NUCLEOTIDE SEQUENCE [LARGE SCALE GENOMIC DNA]</scope>
    <source>
        <strain evidence="2 3">ATCC 35681</strain>
    </source>
</reference>
<accession>A0A0F7CK80</accession>
<gene>
    <name evidence="2" type="ORF">VK70_24075</name>
</gene>
<feature type="domain" description="SnoaL-like" evidence="1">
    <location>
        <begin position="23"/>
        <end position="134"/>
    </location>
</feature>
<reference evidence="2 3" key="1">
    <citation type="submission" date="2015-03" db="EMBL/GenBank/DDBJ databases">
        <authorList>
            <person name="Abdul Halim M."/>
        </authorList>
    </citation>
    <scope>NUCLEOTIDE SEQUENCE [LARGE SCALE GENOMIC DNA]</scope>
    <source>
        <strain evidence="2 3">ATCC 35681</strain>
    </source>
</reference>
<dbReference type="PATRIC" id="fig|1333534.5.peg.5257"/>
<dbReference type="RefSeq" id="WP_025695579.1">
    <property type="nucleotide sequence ID" value="NZ_ASQQ01000336.1"/>
</dbReference>
<evidence type="ECO:0000259" key="1">
    <source>
        <dbReference type="Pfam" id="PF13474"/>
    </source>
</evidence>
<sequence>MSVNIKEVAEAVLSIERANNERWNQGDCHGYLDSYSDDITYFDPVTEKLVVGNAAVREHILSLYKNPNIIRSEYLNPDVAVSEAGDWAVLSYNLRNFVAGENGEEQLQTFWNSTAVFRLIDGEWRTVNAHWSFVRHPAIISGPNAF</sequence>
<organism evidence="2 3">
    <name type="scientific">Paenibacillus durus ATCC 35681</name>
    <dbReference type="NCBI Taxonomy" id="1333534"/>
    <lineage>
        <taxon>Bacteria</taxon>
        <taxon>Bacillati</taxon>
        <taxon>Bacillota</taxon>
        <taxon>Bacilli</taxon>
        <taxon>Bacillales</taxon>
        <taxon>Paenibacillaceae</taxon>
        <taxon>Paenibacillus</taxon>
    </lineage>
</organism>
<dbReference type="EMBL" id="CP011114">
    <property type="protein sequence ID" value="AKG37196.1"/>
    <property type="molecule type" value="Genomic_DNA"/>
</dbReference>
<name>A0A0F7CK80_PAEDU</name>
<dbReference type="AlphaFoldDB" id="A0A0F7CK80"/>
<dbReference type="Proteomes" id="UP000034189">
    <property type="component" value="Chromosome"/>
</dbReference>
<dbReference type="OrthoDB" id="9812295at2"/>
<protein>
    <recommendedName>
        <fullName evidence="1">SnoaL-like domain-containing protein</fullName>
    </recommendedName>
</protein>
<proteinExistence type="predicted"/>
<dbReference type="Pfam" id="PF13474">
    <property type="entry name" value="SnoaL_3"/>
    <property type="match status" value="1"/>
</dbReference>
<evidence type="ECO:0000313" key="2">
    <source>
        <dbReference type="EMBL" id="AKG37196.1"/>
    </source>
</evidence>
<evidence type="ECO:0000313" key="3">
    <source>
        <dbReference type="Proteomes" id="UP000034189"/>
    </source>
</evidence>
<dbReference type="InterPro" id="IPR037401">
    <property type="entry name" value="SnoaL-like"/>
</dbReference>
<dbReference type="InterPro" id="IPR032710">
    <property type="entry name" value="NTF2-like_dom_sf"/>
</dbReference>
<dbReference type="SUPFAM" id="SSF54427">
    <property type="entry name" value="NTF2-like"/>
    <property type="match status" value="1"/>
</dbReference>
<dbReference type="HOGENOM" id="CLU_128061_0_0_9"/>
<dbReference type="Gene3D" id="3.10.450.50">
    <property type="match status" value="1"/>
</dbReference>